<dbReference type="CDD" id="cd01026">
    <property type="entry name" value="TOPRIM_OLD"/>
    <property type="match status" value="1"/>
</dbReference>
<dbReference type="InterPro" id="IPR027417">
    <property type="entry name" value="P-loop_NTPase"/>
</dbReference>
<gene>
    <name evidence="3" type="ORF">APR41_02175</name>
</gene>
<organism evidence="3 4">
    <name type="scientific">Salegentibacter salinarum</name>
    <dbReference type="NCBI Taxonomy" id="447422"/>
    <lineage>
        <taxon>Bacteria</taxon>
        <taxon>Pseudomonadati</taxon>
        <taxon>Bacteroidota</taxon>
        <taxon>Flavobacteriia</taxon>
        <taxon>Flavobacteriales</taxon>
        <taxon>Flavobacteriaceae</taxon>
        <taxon>Salegentibacter</taxon>
    </lineage>
</organism>
<evidence type="ECO:0000259" key="1">
    <source>
        <dbReference type="Pfam" id="PF13304"/>
    </source>
</evidence>
<dbReference type="SUPFAM" id="SSF52540">
    <property type="entry name" value="P-loop containing nucleoside triphosphate hydrolases"/>
    <property type="match status" value="1"/>
</dbReference>
<dbReference type="AlphaFoldDB" id="A0A2N0U4J6"/>
<keyword evidence="3" id="KW-0378">Hydrolase</keyword>
<dbReference type="Pfam" id="PF20469">
    <property type="entry name" value="OLD-like_TOPRIM"/>
    <property type="match status" value="1"/>
</dbReference>
<evidence type="ECO:0000313" key="3">
    <source>
        <dbReference type="EMBL" id="PKD21808.1"/>
    </source>
</evidence>
<protein>
    <submittedName>
        <fullName evidence="3">ATP-dependent endonuclease</fullName>
    </submittedName>
</protein>
<name>A0A2N0U4J6_9FLAO</name>
<dbReference type="Proteomes" id="UP000232673">
    <property type="component" value="Unassembled WGS sequence"/>
</dbReference>
<keyword evidence="3" id="KW-0255">Endonuclease</keyword>
<evidence type="ECO:0000313" key="4">
    <source>
        <dbReference type="Proteomes" id="UP000232673"/>
    </source>
</evidence>
<dbReference type="Pfam" id="PF13304">
    <property type="entry name" value="AAA_21"/>
    <property type="match status" value="1"/>
</dbReference>
<evidence type="ECO:0000259" key="2">
    <source>
        <dbReference type="Pfam" id="PF20469"/>
    </source>
</evidence>
<dbReference type="OrthoDB" id="9792800at2"/>
<proteinExistence type="predicted"/>
<comment type="caution">
    <text evidence="3">The sequence shown here is derived from an EMBL/GenBank/DDBJ whole genome shotgun (WGS) entry which is preliminary data.</text>
</comment>
<feature type="domain" description="OLD protein-like TOPRIM" evidence="2">
    <location>
        <begin position="387"/>
        <end position="464"/>
    </location>
</feature>
<feature type="domain" description="ATPase AAA-type core" evidence="1">
    <location>
        <begin position="35"/>
        <end position="340"/>
    </location>
</feature>
<reference evidence="3 4" key="1">
    <citation type="submission" date="2015-10" db="EMBL/GenBank/DDBJ databases">
        <title>Draft genome sequence of Salegentibacter salinarum KCTC 12975.</title>
        <authorList>
            <person name="Lin W."/>
            <person name="Zheng Q."/>
        </authorList>
    </citation>
    <scope>NUCLEOTIDE SEQUENCE [LARGE SCALE GENOMIC DNA]</scope>
    <source>
        <strain evidence="3 4">KCTC 12975</strain>
    </source>
</reference>
<dbReference type="PANTHER" id="PTHR43581:SF4">
    <property type="entry name" value="ATP_GTP PHOSPHATASE"/>
    <property type="match status" value="1"/>
</dbReference>
<dbReference type="InterPro" id="IPR003959">
    <property type="entry name" value="ATPase_AAA_core"/>
</dbReference>
<dbReference type="InterPro" id="IPR034139">
    <property type="entry name" value="TOPRIM_OLD"/>
</dbReference>
<dbReference type="PANTHER" id="PTHR43581">
    <property type="entry name" value="ATP/GTP PHOSPHATASE"/>
    <property type="match status" value="1"/>
</dbReference>
<dbReference type="STRING" id="447422.SAMN05660903_00123"/>
<dbReference type="Gene3D" id="3.40.50.300">
    <property type="entry name" value="P-loop containing nucleotide triphosphate hydrolases"/>
    <property type="match status" value="1"/>
</dbReference>
<keyword evidence="4" id="KW-1185">Reference proteome</keyword>
<dbReference type="GO" id="GO:0004519">
    <property type="term" value="F:endonuclease activity"/>
    <property type="evidence" value="ECO:0007669"/>
    <property type="project" value="UniProtKB-KW"/>
</dbReference>
<keyword evidence="3" id="KW-0540">Nuclease</keyword>
<accession>A0A2N0U4J6</accession>
<dbReference type="EMBL" id="LKTS01000001">
    <property type="protein sequence ID" value="PKD21808.1"/>
    <property type="molecule type" value="Genomic_DNA"/>
</dbReference>
<sequence length="606" mass="69386">MYLKNLKLWNFRKYGNLAPFNLAEPNLDLDFSKGVNVLIGQNDSGKTAIIDAIKLVLKTHSYDWLKIANDDFYMESDRLRIELILVDLDPEEAKHFTEWLGWDKKVGEEAKCFLRLIYDVRRNIADNRIFPSDVKAGVDPVGYQLTAEAREFIKTTYLKPLRNAQSELVPRINSRLTQILQEHEAFRGRNNDHLLVGLFNDFNISVEKYFLGFANNGVPLPSVEQKGKELKKEIDGYIRSFYDEKKESLFGVKGNNLKNILEKLELSIKDEINPGLGTLNRLFMASELLHLRKKNWTGIRLGLIEELEAHLHPQAQMQIIEALQEDTEIQLVLTTHSPNLGSKIKLENLILCSNNYAFPMGKEYTQLDNGDYEFLERFLDATKANLFFAKGVIMVEGWSEEILLPAIAQRLKEQNIIQKNLTEAGVSIVNVASTAFQRYAKVYLRKKNLRNKIEIPVAVITDVDIRAFQETIMTGEDGKPHKVYTKKDMSSVETESIAEITKLKAKFDKDNVKSFIARHWTLEYALLKSPSLKTIFIEALMEVHQKIEPNNIEAELGKKLINKTLYKTELAYKVASKIEKQTVCAIAEDDAGIKYLVDAIKYVCND</sequence>
<dbReference type="InterPro" id="IPR051396">
    <property type="entry name" value="Bact_Antivir_Def_Nuclease"/>
</dbReference>
<dbReference type="RefSeq" id="WP_079711289.1">
    <property type="nucleotide sequence ID" value="NZ_FUZC01000001.1"/>
</dbReference>